<feature type="domain" description="ATP-dependent DNA ligase family profile" evidence="14">
    <location>
        <begin position="311"/>
        <end position="436"/>
    </location>
</feature>
<keyword evidence="16" id="KW-1185">Reference proteome</keyword>
<keyword evidence="2 15" id="KW-0436">Ligase</keyword>
<evidence type="ECO:0000256" key="11">
    <source>
        <dbReference type="ARBA" id="ARBA00023204"/>
    </source>
</evidence>
<keyword evidence="10" id="KW-0233">DNA recombination</keyword>
<comment type="caution">
    <text evidence="15">The sequence shown here is derived from an EMBL/GenBank/DDBJ whole genome shotgun (WGS) entry which is preliminary data.</text>
</comment>
<dbReference type="Proteomes" id="UP000490980">
    <property type="component" value="Unassembled WGS sequence"/>
</dbReference>
<dbReference type="GO" id="GO:0006281">
    <property type="term" value="P:DNA repair"/>
    <property type="evidence" value="ECO:0007669"/>
    <property type="project" value="UniProtKB-KW"/>
</dbReference>
<evidence type="ECO:0000256" key="9">
    <source>
        <dbReference type="ARBA" id="ARBA00022842"/>
    </source>
</evidence>
<dbReference type="Pfam" id="PF01068">
    <property type="entry name" value="DNA_ligase_A_M"/>
    <property type="match status" value="1"/>
</dbReference>
<protein>
    <recommendedName>
        <fullName evidence="1">DNA ligase (ATP)</fullName>
        <ecNumber evidence="1">6.5.1.1</ecNumber>
    </recommendedName>
</protein>
<gene>
    <name evidence="15" type="ORF">HBF25_10775</name>
</gene>
<evidence type="ECO:0000313" key="16">
    <source>
        <dbReference type="Proteomes" id="UP000490980"/>
    </source>
</evidence>
<dbReference type="CDD" id="cd07897">
    <property type="entry name" value="Adenylation_DNA_ligase_Bac1"/>
    <property type="match status" value="1"/>
</dbReference>
<dbReference type="SUPFAM" id="SSF117018">
    <property type="entry name" value="ATP-dependent DNA ligase DNA-binding domain"/>
    <property type="match status" value="1"/>
</dbReference>
<reference evidence="15 16" key="1">
    <citation type="submission" date="2020-03" db="EMBL/GenBank/DDBJ databases">
        <authorList>
            <person name="Lai Q."/>
        </authorList>
    </citation>
    <scope>NUCLEOTIDE SEQUENCE [LARGE SCALE GENOMIC DNA]</scope>
    <source>
        <strain evidence="15 16">CCUG 25036</strain>
    </source>
</reference>
<evidence type="ECO:0000256" key="7">
    <source>
        <dbReference type="ARBA" id="ARBA00022763"/>
    </source>
</evidence>
<proteinExistence type="predicted"/>
<dbReference type="InterPro" id="IPR012340">
    <property type="entry name" value="NA-bd_OB-fold"/>
</dbReference>
<evidence type="ECO:0000256" key="1">
    <source>
        <dbReference type="ARBA" id="ARBA00012727"/>
    </source>
</evidence>
<dbReference type="PROSITE" id="PS00697">
    <property type="entry name" value="DNA_LIGASE_A1"/>
    <property type="match status" value="1"/>
</dbReference>
<evidence type="ECO:0000256" key="12">
    <source>
        <dbReference type="ARBA" id="ARBA00023306"/>
    </source>
</evidence>
<dbReference type="InterPro" id="IPR036599">
    <property type="entry name" value="DNA_ligase_N_sf"/>
</dbReference>
<dbReference type="AlphaFoldDB" id="A0A7X5UAE3"/>
<organism evidence="15 16">
    <name type="scientific">Luteibacter anthropi</name>
    <dbReference type="NCBI Taxonomy" id="564369"/>
    <lineage>
        <taxon>Bacteria</taxon>
        <taxon>Pseudomonadati</taxon>
        <taxon>Pseudomonadota</taxon>
        <taxon>Gammaproteobacteria</taxon>
        <taxon>Lysobacterales</taxon>
        <taxon>Rhodanobacteraceae</taxon>
        <taxon>Luteibacter</taxon>
    </lineage>
</organism>
<dbReference type="Pfam" id="PF04679">
    <property type="entry name" value="DNA_ligase_A_C"/>
    <property type="match status" value="1"/>
</dbReference>
<dbReference type="PROSITE" id="PS50160">
    <property type="entry name" value="DNA_LIGASE_A3"/>
    <property type="match status" value="1"/>
</dbReference>
<dbReference type="Pfam" id="PF04675">
    <property type="entry name" value="DNA_ligase_A_N"/>
    <property type="match status" value="1"/>
</dbReference>
<evidence type="ECO:0000256" key="13">
    <source>
        <dbReference type="ARBA" id="ARBA00034003"/>
    </source>
</evidence>
<evidence type="ECO:0000313" key="15">
    <source>
        <dbReference type="EMBL" id="NII06870.1"/>
    </source>
</evidence>
<accession>A0A7X5UAE3</accession>
<evidence type="ECO:0000259" key="14">
    <source>
        <dbReference type="PROSITE" id="PS50160"/>
    </source>
</evidence>
<dbReference type="GO" id="GO:0006310">
    <property type="term" value="P:DNA recombination"/>
    <property type="evidence" value="ECO:0007669"/>
    <property type="project" value="UniProtKB-KW"/>
</dbReference>
<dbReference type="NCBIfam" id="NF006701">
    <property type="entry name" value="PRK09247.1"/>
    <property type="match status" value="1"/>
</dbReference>
<sequence length="530" mass="59297">MHRFAHLFGKLDRTTSTLAKREAIAAYLLETSAADAAWAVYILSGGKLKRTATSSEMRVALAEETGFATWLIDDCYAQVGDLAETITLMLPVSDMPGENAALQEWMTSRLPSLRAMESAERVERLRQWWRLLGKDELFLVNKLLTGSLRVGVSQRLMIQSIADAYAIPADLVAHRLSGDWTPGADSFALLTAPEGADEDNERPYPFFLASPLERDVSELGDPQAWQAEWKWDGIRAQLIRGHGNSFLWSRGNELLEGRFPEIEQAALALPDGCALDGEIMAWAPGSPAPMPFTALQKRINKRAPGARLMAEVPVCFVAYDLLKIAGEDIREQPLYQRRAQLEAVVSKLGATFCLSDIVPATDWAELETVREESRARQTEGLMLKRLDSPYRVGRKRGDWWKWKIDPYTVDCVLLYAQPGHGRRSGLFTDYTFGAWDEGQLVTVAKAYSGLSEAEISALDRWIRANTIERFGPVRSVTPTHVFELAFEAIQLSGRHKSGVALRFPRILRWRTDLSIHDAEHLADLRKLATG</sequence>
<dbReference type="GO" id="GO:0005524">
    <property type="term" value="F:ATP binding"/>
    <property type="evidence" value="ECO:0007669"/>
    <property type="project" value="UniProtKB-KW"/>
</dbReference>
<dbReference type="GO" id="GO:0006260">
    <property type="term" value="P:DNA replication"/>
    <property type="evidence" value="ECO:0007669"/>
    <property type="project" value="UniProtKB-KW"/>
</dbReference>
<evidence type="ECO:0000256" key="4">
    <source>
        <dbReference type="ARBA" id="ARBA00022705"/>
    </source>
</evidence>
<keyword evidence="5" id="KW-0479">Metal-binding</keyword>
<dbReference type="GO" id="GO:0051301">
    <property type="term" value="P:cell division"/>
    <property type="evidence" value="ECO:0007669"/>
    <property type="project" value="UniProtKB-KW"/>
</dbReference>
<dbReference type="SUPFAM" id="SSF56091">
    <property type="entry name" value="DNA ligase/mRNA capping enzyme, catalytic domain"/>
    <property type="match status" value="1"/>
</dbReference>
<dbReference type="InterPro" id="IPR026333">
    <property type="entry name" value="ATP_dep_DNA_lig_pp_1105_fam"/>
</dbReference>
<evidence type="ECO:0000256" key="5">
    <source>
        <dbReference type="ARBA" id="ARBA00022723"/>
    </source>
</evidence>
<dbReference type="GO" id="GO:0046872">
    <property type="term" value="F:metal ion binding"/>
    <property type="evidence" value="ECO:0007669"/>
    <property type="project" value="UniProtKB-KW"/>
</dbReference>
<keyword evidence="3" id="KW-0132">Cell division</keyword>
<comment type="catalytic activity">
    <reaction evidence="13">
        <text>ATP + (deoxyribonucleotide)n-3'-hydroxyl + 5'-phospho-(deoxyribonucleotide)m = (deoxyribonucleotide)n+m + AMP + diphosphate.</text>
        <dbReference type="EC" id="6.5.1.1"/>
    </reaction>
</comment>
<dbReference type="InterPro" id="IPR012309">
    <property type="entry name" value="DNA_ligase_ATP-dep_C"/>
</dbReference>
<dbReference type="Gene3D" id="3.30.470.30">
    <property type="entry name" value="DNA ligase/mRNA capping enzyme"/>
    <property type="match status" value="1"/>
</dbReference>
<evidence type="ECO:0000256" key="10">
    <source>
        <dbReference type="ARBA" id="ARBA00023172"/>
    </source>
</evidence>
<evidence type="ECO:0000256" key="2">
    <source>
        <dbReference type="ARBA" id="ARBA00022598"/>
    </source>
</evidence>
<dbReference type="InterPro" id="IPR016059">
    <property type="entry name" value="DNA_ligase_ATP-dep_CS"/>
</dbReference>
<evidence type="ECO:0000256" key="6">
    <source>
        <dbReference type="ARBA" id="ARBA00022741"/>
    </source>
</evidence>
<dbReference type="InterPro" id="IPR050191">
    <property type="entry name" value="ATP-dep_DNA_ligase"/>
</dbReference>
<dbReference type="InterPro" id="IPR012308">
    <property type="entry name" value="DNA_ligase_ATP-dep_N"/>
</dbReference>
<keyword evidence="6" id="KW-0547">Nucleotide-binding</keyword>
<dbReference type="CDD" id="cd07972">
    <property type="entry name" value="OBF_DNA_ligase_Arch_LigB"/>
    <property type="match status" value="1"/>
</dbReference>
<dbReference type="SUPFAM" id="SSF50249">
    <property type="entry name" value="Nucleic acid-binding proteins"/>
    <property type="match status" value="1"/>
</dbReference>
<keyword evidence="7" id="KW-0227">DNA damage</keyword>
<evidence type="ECO:0000256" key="8">
    <source>
        <dbReference type="ARBA" id="ARBA00022840"/>
    </source>
</evidence>
<dbReference type="EMBL" id="JAARLZ010000005">
    <property type="protein sequence ID" value="NII06870.1"/>
    <property type="molecule type" value="Genomic_DNA"/>
</dbReference>
<name>A0A7X5UAE3_9GAMM</name>
<keyword evidence="9" id="KW-0460">Magnesium</keyword>
<dbReference type="GO" id="GO:0003910">
    <property type="term" value="F:DNA ligase (ATP) activity"/>
    <property type="evidence" value="ECO:0007669"/>
    <property type="project" value="UniProtKB-EC"/>
</dbReference>
<dbReference type="InterPro" id="IPR012310">
    <property type="entry name" value="DNA_ligase_ATP-dep_cent"/>
</dbReference>
<dbReference type="GO" id="GO:0003677">
    <property type="term" value="F:DNA binding"/>
    <property type="evidence" value="ECO:0007669"/>
    <property type="project" value="InterPro"/>
</dbReference>
<dbReference type="Gene3D" id="1.10.3260.10">
    <property type="entry name" value="DNA ligase, ATP-dependent, N-terminal domain"/>
    <property type="match status" value="1"/>
</dbReference>
<dbReference type="EC" id="6.5.1.1" evidence="1"/>
<keyword evidence="11" id="KW-0234">DNA repair</keyword>
<keyword evidence="8" id="KW-0067">ATP-binding</keyword>
<dbReference type="NCBIfam" id="TIGR04120">
    <property type="entry name" value="DNA_lig_bact"/>
    <property type="match status" value="1"/>
</dbReference>
<dbReference type="Gene3D" id="2.40.50.140">
    <property type="entry name" value="Nucleic acid-binding proteins"/>
    <property type="match status" value="1"/>
</dbReference>
<keyword evidence="12" id="KW-0131">Cell cycle</keyword>
<keyword evidence="4" id="KW-0235">DNA replication</keyword>
<dbReference type="PANTHER" id="PTHR45674:SF13">
    <property type="entry name" value="DNA LIGASE-RELATED"/>
    <property type="match status" value="1"/>
</dbReference>
<dbReference type="RefSeq" id="WP_166948237.1">
    <property type="nucleotide sequence ID" value="NZ_JAARLZ010000005.1"/>
</dbReference>
<dbReference type="PANTHER" id="PTHR45674">
    <property type="entry name" value="DNA LIGASE 1/3 FAMILY MEMBER"/>
    <property type="match status" value="1"/>
</dbReference>
<evidence type="ECO:0000256" key="3">
    <source>
        <dbReference type="ARBA" id="ARBA00022618"/>
    </source>
</evidence>